<dbReference type="InterPro" id="IPR050074">
    <property type="entry name" value="DHO_dehydrogenase"/>
</dbReference>
<feature type="domain" description="Dihydroorotate dehydrogenase catalytic" evidence="7">
    <location>
        <begin position="88"/>
        <end position="288"/>
    </location>
</feature>
<evidence type="ECO:0000256" key="6">
    <source>
        <dbReference type="ARBA" id="ARBA00023002"/>
    </source>
</evidence>
<dbReference type="EMBL" id="JANIBJ010000023">
    <property type="protein sequence ID" value="MCQ8105063.1"/>
    <property type="molecule type" value="Genomic_DNA"/>
</dbReference>
<evidence type="ECO:0000256" key="5">
    <source>
        <dbReference type="ARBA" id="ARBA00022975"/>
    </source>
</evidence>
<organism evidence="8 9">
    <name type="scientific">Methylomonas subterranea</name>
    <dbReference type="NCBI Taxonomy" id="2952225"/>
    <lineage>
        <taxon>Bacteria</taxon>
        <taxon>Pseudomonadati</taxon>
        <taxon>Pseudomonadota</taxon>
        <taxon>Gammaproteobacteria</taxon>
        <taxon>Methylococcales</taxon>
        <taxon>Methylococcaceae</taxon>
        <taxon>Methylomonas</taxon>
    </lineage>
</organism>
<comment type="cofactor">
    <cofactor evidence="1">
        <name>FMN</name>
        <dbReference type="ChEBI" id="CHEBI:58210"/>
    </cofactor>
</comment>
<comment type="pathway">
    <text evidence="2">Pyrimidine metabolism; UMP biosynthesis via de novo pathway.</text>
</comment>
<gene>
    <name evidence="8" type="ORF">NP590_13180</name>
</gene>
<dbReference type="Pfam" id="PF01180">
    <property type="entry name" value="DHO_dh"/>
    <property type="match status" value="1"/>
</dbReference>
<dbReference type="Proteomes" id="UP001524499">
    <property type="component" value="Unassembled WGS sequence"/>
</dbReference>
<dbReference type="SUPFAM" id="SSF51395">
    <property type="entry name" value="FMN-linked oxidoreductases"/>
    <property type="match status" value="1"/>
</dbReference>
<proteinExistence type="predicted"/>
<dbReference type="PIRSF" id="PIRSF000164">
    <property type="entry name" value="DHO_oxidase"/>
    <property type="match status" value="1"/>
</dbReference>
<protein>
    <submittedName>
        <fullName evidence="8">Dihydroorotate dehydrogenase-like protein</fullName>
    </submittedName>
</protein>
<evidence type="ECO:0000256" key="2">
    <source>
        <dbReference type="ARBA" id="ARBA00004725"/>
    </source>
</evidence>
<dbReference type="InterPro" id="IPR013785">
    <property type="entry name" value="Aldolase_TIM"/>
</dbReference>
<dbReference type="RefSeq" id="WP_256602943.1">
    <property type="nucleotide sequence ID" value="NZ_JANIBJ010000023.1"/>
</dbReference>
<dbReference type="PANTHER" id="PTHR48109:SF3">
    <property type="entry name" value="SLL0744 PROTEIN"/>
    <property type="match status" value="1"/>
</dbReference>
<keyword evidence="6" id="KW-0560">Oxidoreductase</keyword>
<sequence>MVDLTTEYLGLKLAHPLVPSASPLGKNLDSARKLEDAGAAAIVLPSLFEEKIEAELQQMSRFFYGQAIGHGEADSFHPVPDHVLTYQEQYLEHLRQIKSALTIPVIASLNGTSLGGWIEYGVALQQAGADALELNIYHLAANAHEDSIAVENRYLDILRELKSQVSIPLTLKLSPHFSSPIHFARRLQDVGADGIAIFNRFYQPDIDLETLQVVPRLELSTAQEALLRIRWTALLYGRVNMSLAVTGGFHETADVIKALLAGADVVHLCSVLLEKGIERLSEMHTELLGWLQEHEYQSIGQLKGSVSQQHAIDPSLYERANYVQVLDSYSSAPGVLR</sequence>
<dbReference type="InterPro" id="IPR012135">
    <property type="entry name" value="Dihydroorotate_DH_1_2"/>
</dbReference>
<keyword evidence="5" id="KW-0665">Pyrimidine biosynthesis</keyword>
<keyword evidence="3" id="KW-0285">Flavoprotein</keyword>
<dbReference type="CDD" id="cd04739">
    <property type="entry name" value="DHOD_like"/>
    <property type="match status" value="1"/>
</dbReference>
<keyword evidence="4" id="KW-0288">FMN</keyword>
<evidence type="ECO:0000256" key="3">
    <source>
        <dbReference type="ARBA" id="ARBA00022630"/>
    </source>
</evidence>
<dbReference type="NCBIfam" id="NF005741">
    <property type="entry name" value="PRK07565.1"/>
    <property type="match status" value="1"/>
</dbReference>
<dbReference type="Gene3D" id="3.20.20.70">
    <property type="entry name" value="Aldolase class I"/>
    <property type="match status" value="1"/>
</dbReference>
<name>A0ABT1TIK1_9GAMM</name>
<dbReference type="InterPro" id="IPR005720">
    <property type="entry name" value="Dihydroorotate_DH_cat"/>
</dbReference>
<evidence type="ECO:0000259" key="7">
    <source>
        <dbReference type="Pfam" id="PF01180"/>
    </source>
</evidence>
<evidence type="ECO:0000313" key="9">
    <source>
        <dbReference type="Proteomes" id="UP001524499"/>
    </source>
</evidence>
<comment type="caution">
    <text evidence="8">The sequence shown here is derived from an EMBL/GenBank/DDBJ whole genome shotgun (WGS) entry which is preliminary data.</text>
</comment>
<keyword evidence="9" id="KW-1185">Reference proteome</keyword>
<evidence type="ECO:0000256" key="4">
    <source>
        <dbReference type="ARBA" id="ARBA00022643"/>
    </source>
</evidence>
<evidence type="ECO:0000313" key="8">
    <source>
        <dbReference type="EMBL" id="MCQ8105063.1"/>
    </source>
</evidence>
<evidence type="ECO:0000256" key="1">
    <source>
        <dbReference type="ARBA" id="ARBA00001917"/>
    </source>
</evidence>
<accession>A0ABT1TIK1</accession>
<reference evidence="8 9" key="1">
    <citation type="submission" date="2022-07" db="EMBL/GenBank/DDBJ databases">
        <title>Methylomonas rivi sp. nov., Methylomonas rosea sp. nov., Methylomonas aureus sp. nov. and Methylomonas subterranea sp. nov., four novel methanotrophs isolated from a freshwater creek and the deep terrestrial subsurface.</title>
        <authorList>
            <person name="Abin C."/>
            <person name="Sankaranarayanan K."/>
            <person name="Garner C."/>
            <person name="Sindelar R."/>
            <person name="Kotary K."/>
            <person name="Garner R."/>
            <person name="Barclay S."/>
            <person name="Lawson P."/>
            <person name="Krumholz L."/>
        </authorList>
    </citation>
    <scope>NUCLEOTIDE SEQUENCE [LARGE SCALE GENOMIC DNA]</scope>
    <source>
        <strain evidence="8 9">SURF-2</strain>
    </source>
</reference>
<dbReference type="PANTHER" id="PTHR48109">
    <property type="entry name" value="DIHYDROOROTATE DEHYDROGENASE (QUINONE), MITOCHONDRIAL-RELATED"/>
    <property type="match status" value="1"/>
</dbReference>